<dbReference type="RefSeq" id="WP_205349811.1">
    <property type="nucleotide sequence ID" value="NZ_JAFEUP010000005.1"/>
</dbReference>
<proteinExistence type="predicted"/>
<comment type="caution">
    <text evidence="1">The sequence shown here is derived from an EMBL/GenBank/DDBJ whole genome shotgun (WGS) entry which is preliminary data.</text>
</comment>
<dbReference type="PROSITE" id="PS51257">
    <property type="entry name" value="PROKAR_LIPOPROTEIN"/>
    <property type="match status" value="1"/>
</dbReference>
<protein>
    <recommendedName>
        <fullName evidence="3">Lipoprotein</fullName>
    </recommendedName>
</protein>
<dbReference type="Proteomes" id="UP000717995">
    <property type="component" value="Unassembled WGS sequence"/>
</dbReference>
<accession>A0ABS2IHV1</accession>
<organism evidence="1 2">
    <name type="scientific">Zestomonas insulae</name>
    <dbReference type="NCBI Taxonomy" id="2809017"/>
    <lineage>
        <taxon>Bacteria</taxon>
        <taxon>Pseudomonadati</taxon>
        <taxon>Pseudomonadota</taxon>
        <taxon>Gammaproteobacteria</taxon>
        <taxon>Pseudomonadales</taxon>
        <taxon>Pseudomonadaceae</taxon>
        <taxon>Zestomonas</taxon>
    </lineage>
</organism>
<gene>
    <name evidence="1" type="ORF">JQX08_18115</name>
</gene>
<keyword evidence="2" id="KW-1185">Reference proteome</keyword>
<dbReference type="EMBL" id="JAFEUP010000005">
    <property type="protein sequence ID" value="MBM7062634.1"/>
    <property type="molecule type" value="Genomic_DNA"/>
</dbReference>
<sequence>MRTSFCLTGLLALGGCSLLPKPDPNQAWIDLHTNPASQLRAAEVDDKPLDDDRFFQVEPGSHELQARLQFAVAGSDVGPSSAALPRNCEVRVQYAGFDAGQRYRLVAGNIGFRPWVKLYSADNQLLARGREGRCGEF</sequence>
<evidence type="ECO:0008006" key="3">
    <source>
        <dbReference type="Google" id="ProtNLM"/>
    </source>
</evidence>
<name>A0ABS2IHV1_9GAMM</name>
<reference evidence="1 2" key="1">
    <citation type="submission" date="2021-02" db="EMBL/GenBank/DDBJ databases">
        <authorList>
            <person name="Lee D.-H."/>
        </authorList>
    </citation>
    <scope>NUCLEOTIDE SEQUENCE [LARGE SCALE GENOMIC DNA]</scope>
    <source>
        <strain evidence="1 2">UL073</strain>
    </source>
</reference>
<evidence type="ECO:0000313" key="2">
    <source>
        <dbReference type="Proteomes" id="UP000717995"/>
    </source>
</evidence>
<evidence type="ECO:0000313" key="1">
    <source>
        <dbReference type="EMBL" id="MBM7062634.1"/>
    </source>
</evidence>